<evidence type="ECO:0000256" key="3">
    <source>
        <dbReference type="ARBA" id="ARBA00022553"/>
    </source>
</evidence>
<dbReference type="InterPro" id="IPR003594">
    <property type="entry name" value="HATPase_dom"/>
</dbReference>
<keyword evidence="3" id="KW-0597">Phosphoprotein</keyword>
<dbReference type="InterPro" id="IPR036097">
    <property type="entry name" value="HisK_dim/P_sf"/>
</dbReference>
<dbReference type="Pfam" id="PF02518">
    <property type="entry name" value="HATPase_c"/>
    <property type="match status" value="1"/>
</dbReference>
<dbReference type="InterPro" id="IPR003661">
    <property type="entry name" value="HisK_dim/P_dom"/>
</dbReference>
<keyword evidence="4" id="KW-0808">Transferase</keyword>
<dbReference type="Pfam" id="PF13426">
    <property type="entry name" value="PAS_9"/>
    <property type="match status" value="1"/>
</dbReference>
<dbReference type="InterPro" id="IPR036890">
    <property type="entry name" value="HATPase_C_sf"/>
</dbReference>
<dbReference type="AlphaFoldDB" id="A0A4U5J9V5"/>
<dbReference type="Proteomes" id="UP000308037">
    <property type="component" value="Unassembled WGS sequence"/>
</dbReference>
<evidence type="ECO:0000259" key="8">
    <source>
        <dbReference type="PROSITE" id="PS50109"/>
    </source>
</evidence>
<dbReference type="CDD" id="cd00156">
    <property type="entry name" value="REC"/>
    <property type="match status" value="1"/>
</dbReference>
<proteinExistence type="predicted"/>
<evidence type="ECO:0000259" key="11">
    <source>
        <dbReference type="PROSITE" id="PS50113"/>
    </source>
</evidence>
<dbReference type="PANTHER" id="PTHR43711:SF1">
    <property type="entry name" value="HISTIDINE KINASE 1"/>
    <property type="match status" value="1"/>
</dbReference>
<comment type="catalytic activity">
    <reaction evidence="1">
        <text>ATP + protein L-histidine = ADP + protein N-phospho-L-histidine.</text>
        <dbReference type="EC" id="2.7.13.3"/>
    </reaction>
</comment>
<evidence type="ECO:0000313" key="12">
    <source>
        <dbReference type="EMBL" id="TKR24956.1"/>
    </source>
</evidence>
<feature type="domain" description="PAS" evidence="10">
    <location>
        <begin position="128"/>
        <end position="198"/>
    </location>
</feature>
<comment type="caution">
    <text evidence="12">The sequence shown here is derived from an EMBL/GenBank/DDBJ whole genome shotgun (WGS) entry which is preliminary data.</text>
</comment>
<evidence type="ECO:0000256" key="6">
    <source>
        <dbReference type="ARBA" id="ARBA00023012"/>
    </source>
</evidence>
<sequence length="594" mass="65950">MRVLHVDDNRSILDLTAAFPDRELADVSVTSETTPDDALSRLETESFDCVVSEYEMSGRSGLELFEAIREDHPLLPFVLYTGKGSEEIASQAVNAGVTGYFQKGGPDQQRRLANRVRQAAEKYHTRIEADRYSTVLRALDYPIYVVDETGVFSYVNDAMVELTGYEREEIIGASTDIIKDDEAVAAAERELGDILSHEGPDTTQFYVDVVPKDGDPIPCRDHMAVLPYEGEEFRGSVGILRNVCEEVSREETLERRERELERKTRAMDEAPVGITITDPSREDNPMIYVNGRFVEMTGYPRSDSIDENCRFLQGPETDEQSVNELRQAIDTGEATTVEIKNYRRDGEPFWNRVSISPLLSEDGEAESWVGFQRDITAYKNRERELERQNDRLERFAGIVSHDLRSPMSVAAGRIELAKAEGEADRAANLDAALDALDRMDTIVDDTLTLARQGDTVGEPETVSLSSVAEECWRTTETDDGSIEVAGDLRFRADPDRLRNLVENLLGNAIEHGGERVTVRIGALDDGFYIADDGPGIDEAERESVFDPGHTSAEDGTGFGLAIVNEIAEAHGWTVSIGDAEVGGARFEIRDVTTV</sequence>
<protein>
    <recommendedName>
        <fullName evidence="2">histidine kinase</fullName>
        <ecNumber evidence="2">2.7.13.3</ecNumber>
    </recommendedName>
</protein>
<dbReference type="SMART" id="SM00448">
    <property type="entry name" value="REC"/>
    <property type="match status" value="1"/>
</dbReference>
<dbReference type="PROSITE" id="PS50109">
    <property type="entry name" value="HIS_KIN"/>
    <property type="match status" value="1"/>
</dbReference>
<evidence type="ECO:0000256" key="1">
    <source>
        <dbReference type="ARBA" id="ARBA00000085"/>
    </source>
</evidence>
<dbReference type="SUPFAM" id="SSF52172">
    <property type="entry name" value="CheY-like"/>
    <property type="match status" value="1"/>
</dbReference>
<dbReference type="CDD" id="cd00082">
    <property type="entry name" value="HisKA"/>
    <property type="match status" value="1"/>
</dbReference>
<dbReference type="SMART" id="SM00387">
    <property type="entry name" value="HATPase_c"/>
    <property type="match status" value="1"/>
</dbReference>
<organism evidence="12 13">
    <name type="scientific">Natronomonas salsuginis</name>
    <dbReference type="NCBI Taxonomy" id="2217661"/>
    <lineage>
        <taxon>Archaea</taxon>
        <taxon>Methanobacteriati</taxon>
        <taxon>Methanobacteriota</taxon>
        <taxon>Stenosarchaea group</taxon>
        <taxon>Halobacteria</taxon>
        <taxon>Halobacteriales</taxon>
        <taxon>Natronomonadaceae</taxon>
        <taxon>Natronomonas</taxon>
    </lineage>
</organism>
<feature type="domain" description="PAS" evidence="10">
    <location>
        <begin position="259"/>
        <end position="332"/>
    </location>
</feature>
<dbReference type="SMART" id="SM00086">
    <property type="entry name" value="PAC"/>
    <property type="match status" value="2"/>
</dbReference>
<dbReference type="Gene3D" id="3.30.450.20">
    <property type="entry name" value="PAS domain"/>
    <property type="match status" value="2"/>
</dbReference>
<dbReference type="InterPro" id="IPR001789">
    <property type="entry name" value="Sig_transdc_resp-reg_receiver"/>
</dbReference>
<dbReference type="NCBIfam" id="TIGR00229">
    <property type="entry name" value="sensory_box"/>
    <property type="match status" value="2"/>
</dbReference>
<dbReference type="InterPro" id="IPR005467">
    <property type="entry name" value="His_kinase_dom"/>
</dbReference>
<evidence type="ECO:0000259" key="9">
    <source>
        <dbReference type="PROSITE" id="PS50110"/>
    </source>
</evidence>
<feature type="domain" description="Histidine kinase" evidence="8">
    <location>
        <begin position="398"/>
        <end position="594"/>
    </location>
</feature>
<dbReference type="CDD" id="cd00130">
    <property type="entry name" value="PAS"/>
    <property type="match status" value="2"/>
</dbReference>
<dbReference type="Pfam" id="PF00072">
    <property type="entry name" value="Response_reg"/>
    <property type="match status" value="1"/>
</dbReference>
<dbReference type="Gene3D" id="1.10.287.130">
    <property type="match status" value="1"/>
</dbReference>
<evidence type="ECO:0000256" key="2">
    <source>
        <dbReference type="ARBA" id="ARBA00012438"/>
    </source>
</evidence>
<evidence type="ECO:0000256" key="4">
    <source>
        <dbReference type="ARBA" id="ARBA00022679"/>
    </source>
</evidence>
<dbReference type="Pfam" id="PF00512">
    <property type="entry name" value="HisKA"/>
    <property type="match status" value="1"/>
</dbReference>
<dbReference type="InterPro" id="IPR050736">
    <property type="entry name" value="Sensor_HK_Regulatory"/>
</dbReference>
<dbReference type="InterPro" id="IPR000014">
    <property type="entry name" value="PAS"/>
</dbReference>
<dbReference type="SMART" id="SM00091">
    <property type="entry name" value="PAS"/>
    <property type="match status" value="2"/>
</dbReference>
<dbReference type="OrthoDB" id="8127at2157"/>
<dbReference type="Gene3D" id="3.40.50.2300">
    <property type="match status" value="1"/>
</dbReference>
<evidence type="ECO:0000313" key="13">
    <source>
        <dbReference type="Proteomes" id="UP000308037"/>
    </source>
</evidence>
<evidence type="ECO:0000256" key="7">
    <source>
        <dbReference type="PROSITE-ProRule" id="PRU00169"/>
    </source>
</evidence>
<dbReference type="PRINTS" id="PR00344">
    <property type="entry name" value="BCTRLSENSOR"/>
</dbReference>
<dbReference type="GO" id="GO:0006355">
    <property type="term" value="P:regulation of DNA-templated transcription"/>
    <property type="evidence" value="ECO:0007669"/>
    <property type="project" value="InterPro"/>
</dbReference>
<dbReference type="GO" id="GO:0000155">
    <property type="term" value="F:phosphorelay sensor kinase activity"/>
    <property type="evidence" value="ECO:0007669"/>
    <property type="project" value="InterPro"/>
</dbReference>
<dbReference type="SUPFAM" id="SSF47384">
    <property type="entry name" value="Homodimeric domain of signal transducing histidine kinase"/>
    <property type="match status" value="1"/>
</dbReference>
<dbReference type="Pfam" id="PF00989">
    <property type="entry name" value="PAS"/>
    <property type="match status" value="1"/>
</dbReference>
<feature type="domain" description="PAC" evidence="11">
    <location>
        <begin position="335"/>
        <end position="387"/>
    </location>
</feature>
<evidence type="ECO:0000256" key="5">
    <source>
        <dbReference type="ARBA" id="ARBA00022777"/>
    </source>
</evidence>
<dbReference type="SUPFAM" id="SSF55785">
    <property type="entry name" value="PYP-like sensor domain (PAS domain)"/>
    <property type="match status" value="2"/>
</dbReference>
<dbReference type="EMBL" id="QKNX01000006">
    <property type="protein sequence ID" value="TKR24956.1"/>
    <property type="molecule type" value="Genomic_DNA"/>
</dbReference>
<dbReference type="Gene3D" id="3.30.565.10">
    <property type="entry name" value="Histidine kinase-like ATPase, C-terminal domain"/>
    <property type="match status" value="1"/>
</dbReference>
<reference evidence="12 13" key="1">
    <citation type="submission" date="2019-04" db="EMBL/GenBank/DDBJ databases">
        <title>Natronomonas sp. F20-122 a newhaloarchaeon isolated from a saline saltern of Isla Bacuta, Huelva, Spain.</title>
        <authorList>
            <person name="Duran-Viseras A."/>
            <person name="Sanchez-Porro C."/>
            <person name="Ventosa A."/>
        </authorList>
    </citation>
    <scope>NUCLEOTIDE SEQUENCE [LARGE SCALE GENOMIC DNA]</scope>
    <source>
        <strain evidence="12 13">F20-122</strain>
    </source>
</reference>
<accession>A0A4U5J9V5</accession>
<dbReference type="PROSITE" id="PS50112">
    <property type="entry name" value="PAS"/>
    <property type="match status" value="2"/>
</dbReference>
<dbReference type="InterPro" id="IPR000700">
    <property type="entry name" value="PAS-assoc_C"/>
</dbReference>
<dbReference type="PROSITE" id="PS50110">
    <property type="entry name" value="RESPONSE_REGULATORY"/>
    <property type="match status" value="1"/>
</dbReference>
<keyword evidence="5" id="KW-0418">Kinase</keyword>
<dbReference type="InterPro" id="IPR035965">
    <property type="entry name" value="PAS-like_dom_sf"/>
</dbReference>
<dbReference type="PANTHER" id="PTHR43711">
    <property type="entry name" value="TWO-COMPONENT HISTIDINE KINASE"/>
    <property type="match status" value="1"/>
</dbReference>
<dbReference type="PROSITE" id="PS50113">
    <property type="entry name" value="PAC"/>
    <property type="match status" value="1"/>
</dbReference>
<name>A0A4U5J9V5_9EURY</name>
<dbReference type="EC" id="2.7.13.3" evidence="2"/>
<dbReference type="InterPro" id="IPR001610">
    <property type="entry name" value="PAC"/>
</dbReference>
<dbReference type="InterPro" id="IPR013767">
    <property type="entry name" value="PAS_fold"/>
</dbReference>
<keyword evidence="6" id="KW-0902">Two-component regulatory system</keyword>
<dbReference type="InterPro" id="IPR011006">
    <property type="entry name" value="CheY-like_superfamily"/>
</dbReference>
<dbReference type="SUPFAM" id="SSF55874">
    <property type="entry name" value="ATPase domain of HSP90 chaperone/DNA topoisomerase II/histidine kinase"/>
    <property type="match status" value="1"/>
</dbReference>
<feature type="domain" description="Response regulatory" evidence="9">
    <location>
        <begin position="2"/>
        <end position="118"/>
    </location>
</feature>
<dbReference type="InterPro" id="IPR004358">
    <property type="entry name" value="Sig_transdc_His_kin-like_C"/>
</dbReference>
<evidence type="ECO:0000259" key="10">
    <source>
        <dbReference type="PROSITE" id="PS50112"/>
    </source>
</evidence>
<gene>
    <name evidence="12" type="ORF">DM868_13295</name>
</gene>
<dbReference type="SMART" id="SM00388">
    <property type="entry name" value="HisKA"/>
    <property type="match status" value="1"/>
</dbReference>
<keyword evidence="13" id="KW-1185">Reference proteome</keyword>
<comment type="caution">
    <text evidence="7">Lacks conserved residue(s) required for the propagation of feature annotation.</text>
</comment>